<organism evidence="1">
    <name type="scientific">Rhizophora mucronata</name>
    <name type="common">Asiatic mangrove</name>
    <dbReference type="NCBI Taxonomy" id="61149"/>
    <lineage>
        <taxon>Eukaryota</taxon>
        <taxon>Viridiplantae</taxon>
        <taxon>Streptophyta</taxon>
        <taxon>Embryophyta</taxon>
        <taxon>Tracheophyta</taxon>
        <taxon>Spermatophyta</taxon>
        <taxon>Magnoliopsida</taxon>
        <taxon>eudicotyledons</taxon>
        <taxon>Gunneridae</taxon>
        <taxon>Pentapetalae</taxon>
        <taxon>rosids</taxon>
        <taxon>fabids</taxon>
        <taxon>Malpighiales</taxon>
        <taxon>Rhizophoraceae</taxon>
        <taxon>Rhizophora</taxon>
    </lineage>
</organism>
<name>A0A2P2R4S3_RHIMU</name>
<evidence type="ECO:0000313" key="1">
    <source>
        <dbReference type="EMBL" id="MBX74279.1"/>
    </source>
</evidence>
<protein>
    <submittedName>
        <fullName evidence="1">Uncharacterized protein</fullName>
    </submittedName>
</protein>
<accession>A0A2P2R4S3</accession>
<reference evidence="1" key="1">
    <citation type="submission" date="2018-02" db="EMBL/GenBank/DDBJ databases">
        <title>Rhizophora mucronata_Transcriptome.</title>
        <authorList>
            <person name="Meera S.P."/>
            <person name="Sreeshan A."/>
            <person name="Augustine A."/>
        </authorList>
    </citation>
    <scope>NUCLEOTIDE SEQUENCE</scope>
    <source>
        <tissue evidence="1">Leaf</tissue>
    </source>
</reference>
<sequence>MYQKPVTTLQSFCFCF</sequence>
<proteinExistence type="predicted"/>
<dbReference type="EMBL" id="GGEC01093795">
    <property type="protein sequence ID" value="MBX74279.1"/>
    <property type="molecule type" value="Transcribed_RNA"/>
</dbReference>
<dbReference type="AlphaFoldDB" id="A0A2P2R4S3"/>